<comment type="function">
    <text evidence="10">Involved in the export of calmodulin-sensitive adenylate cyclase-hemolysin (cyclolysin).</text>
</comment>
<evidence type="ECO:0000313" key="18">
    <source>
        <dbReference type="Proteomes" id="UP000001027"/>
    </source>
</evidence>
<feature type="transmembrane region" description="Helical" evidence="13">
    <location>
        <begin position="217"/>
        <end position="241"/>
    </location>
</feature>
<dbReference type="Gene3D" id="1.20.1560.10">
    <property type="entry name" value="ABC transporter type 1, transmembrane domain"/>
    <property type="match status" value="1"/>
</dbReference>
<evidence type="ECO:0000256" key="9">
    <source>
        <dbReference type="ARBA" id="ARBA00023136"/>
    </source>
</evidence>
<dbReference type="Pfam" id="PF03412">
    <property type="entry name" value="Peptidase_C39"/>
    <property type="match status" value="1"/>
</dbReference>
<dbReference type="PANTHER" id="PTHR24221:SF647">
    <property type="entry name" value="BLL6336 PROTEIN"/>
    <property type="match status" value="1"/>
</dbReference>
<evidence type="ECO:0000256" key="3">
    <source>
        <dbReference type="ARBA" id="ARBA00022475"/>
    </source>
</evidence>
<dbReference type="GO" id="GO:0008233">
    <property type="term" value="F:peptidase activity"/>
    <property type="evidence" value="ECO:0007669"/>
    <property type="project" value="InterPro"/>
</dbReference>
<dbReference type="SUPFAM" id="SSF90123">
    <property type="entry name" value="ABC transporter transmembrane region"/>
    <property type="match status" value="1"/>
</dbReference>
<comment type="similarity">
    <text evidence="11">Belongs to the ABC transporter superfamily. Cyclolysin exporter (TC 3.A.1.109.2) family.</text>
</comment>
<keyword evidence="5" id="KW-0354">Hemolysis</keyword>
<keyword evidence="9 13" id="KW-0472">Membrane</keyword>
<dbReference type="PROSITE" id="PS50990">
    <property type="entry name" value="PEPTIDASE_C39"/>
    <property type="match status" value="1"/>
</dbReference>
<proteinExistence type="inferred from homology"/>
<dbReference type="InterPro" id="IPR027417">
    <property type="entry name" value="P-loop_NTPase"/>
</dbReference>
<sequence>MDHGPPASRGGAVSLRFFPEVFPMTSPVAQCASVPDSGLLCLVMLARYHGLAADPEQLRHEFAEQAFCGETIQLAARRVGLKVRRHRPAPARLPRAPLPAIALDRQGGYFVLARFESGTDQAVLIQRPGQAPARLGQAEFEALWAGELLLCACAASPTQALARFDFSWFIPALVKHRHLIGEVLLISLVLQFIALLTPLFFQVVMDKVLVNNAMETLNVIAVGFLAAILFEALLTGIRTYLFAHTSSKLDVELGARLYAHLLRLPLAYFQARRVGDSVARVRELENIRAFLTGNAVTVLLDVVFSVVFIAVMFFYSVKLTLVVLAALPCYFLLSLVLTPVLRRRLDVKFNRGAENQAFLVETVSGIDTVKSLAVEPQWQRHWDRQLAGYVVAGLSVANVAMLANTGVTLISRLVALGVLWVGATEVVAQRMTVGELVAFNMLSGHVTQPVIRLAQLWNDFQQTGVSMQRLGDILNCRTEVAGDKAQLPALRGSIELDRVSFRYRPDAADALRNVSLRIAPGEVVGVVGRSGSGKSTLTRLIQRMFVADRGRVLIDGHDIGIVDSASLRRQLGVVLQESTLFNRSVRDNIALTRPGASMHEVVAAARLAGAHEFICQLPEGYDTMLGENGVGLSGGQRQRIGIARALIHRPRVLILDEATSALDYESEHIIQRNMRDICDGRTVIIIAHRLSAVRCADRIVVMEGGEVAECGSHETLLAAGGLYARLQALQAGEAG</sequence>
<evidence type="ECO:0000256" key="7">
    <source>
        <dbReference type="ARBA" id="ARBA00022840"/>
    </source>
</evidence>
<keyword evidence="8 13" id="KW-1133">Transmembrane helix</keyword>
<evidence type="ECO:0000259" key="14">
    <source>
        <dbReference type="PROSITE" id="PS50893"/>
    </source>
</evidence>
<evidence type="ECO:0000256" key="10">
    <source>
        <dbReference type="ARBA" id="ARBA00055355"/>
    </source>
</evidence>
<dbReference type="InterPro" id="IPR003593">
    <property type="entry name" value="AAA+_ATPase"/>
</dbReference>
<dbReference type="HOGENOM" id="CLU_000604_95_4_4"/>
<dbReference type="InterPro" id="IPR039421">
    <property type="entry name" value="Type_1_exporter"/>
</dbReference>
<feature type="transmembrane region" description="Helical" evidence="13">
    <location>
        <begin position="183"/>
        <end position="205"/>
    </location>
</feature>
<dbReference type="GO" id="GO:0016887">
    <property type="term" value="F:ATP hydrolysis activity"/>
    <property type="evidence" value="ECO:0007669"/>
    <property type="project" value="InterPro"/>
</dbReference>
<dbReference type="InterPro" id="IPR003439">
    <property type="entry name" value="ABC_transporter-like_ATP-bd"/>
</dbReference>
<dbReference type="Gene3D" id="3.90.70.10">
    <property type="entry name" value="Cysteine proteinases"/>
    <property type="match status" value="1"/>
</dbReference>
<dbReference type="InterPro" id="IPR011527">
    <property type="entry name" value="ABC1_TM_dom"/>
</dbReference>
<protein>
    <recommendedName>
        <fullName evidence="12">Cyclolysin secretion/processing ATP-binding protein CyaB</fullName>
    </recommendedName>
</protein>
<feature type="transmembrane region" description="Helical" evidence="13">
    <location>
        <begin position="321"/>
        <end position="341"/>
    </location>
</feature>
<dbReference type="Pfam" id="PF00664">
    <property type="entry name" value="ABC_membrane"/>
    <property type="match status" value="1"/>
</dbReference>
<dbReference type="GO" id="GO:0030256">
    <property type="term" value="C:type I protein secretion system complex"/>
    <property type="evidence" value="ECO:0007669"/>
    <property type="project" value="InterPro"/>
</dbReference>
<keyword evidence="4 13" id="KW-0812">Transmembrane</keyword>
<evidence type="ECO:0000256" key="8">
    <source>
        <dbReference type="ARBA" id="ARBA00022989"/>
    </source>
</evidence>
<keyword evidence="7 17" id="KW-0067">ATP-binding</keyword>
<dbReference type="GO" id="GO:0006508">
    <property type="term" value="P:proteolysis"/>
    <property type="evidence" value="ECO:0007669"/>
    <property type="project" value="InterPro"/>
</dbReference>
<feature type="domain" description="ABC transporter" evidence="14">
    <location>
        <begin position="494"/>
        <end position="729"/>
    </location>
</feature>
<evidence type="ECO:0000256" key="5">
    <source>
        <dbReference type="ARBA" id="ARBA00022735"/>
    </source>
</evidence>
<evidence type="ECO:0000256" key="2">
    <source>
        <dbReference type="ARBA" id="ARBA00022448"/>
    </source>
</evidence>
<dbReference type="InterPro" id="IPR036640">
    <property type="entry name" value="ABC1_TM_sf"/>
</dbReference>
<gene>
    <name evidence="17" type="primary">cyaB</name>
    <name evidence="17" type="ordered locus">BB0325</name>
</gene>
<dbReference type="FunFam" id="3.40.50.300:FF:000299">
    <property type="entry name" value="ABC transporter ATP-binding protein/permease"/>
    <property type="match status" value="1"/>
</dbReference>
<feature type="domain" description="Peptidase C39" evidence="16">
    <location>
        <begin position="30"/>
        <end position="151"/>
    </location>
</feature>
<dbReference type="eggNOG" id="COG2274">
    <property type="taxonomic scope" value="Bacteria"/>
</dbReference>
<dbReference type="PROSITE" id="PS50929">
    <property type="entry name" value="ABC_TM1F"/>
    <property type="match status" value="1"/>
</dbReference>
<dbReference type="PROSITE" id="PS50893">
    <property type="entry name" value="ABC_TRANSPORTER_2"/>
    <property type="match status" value="1"/>
</dbReference>
<dbReference type="AlphaFoldDB" id="A0A0H3LI28"/>
<keyword evidence="3" id="KW-1003">Cell membrane</keyword>
<dbReference type="InterPro" id="IPR017871">
    <property type="entry name" value="ABC_transporter-like_CS"/>
</dbReference>
<dbReference type="CDD" id="cd02417">
    <property type="entry name" value="Peptidase_C39_likeA"/>
    <property type="match status" value="1"/>
</dbReference>
<dbReference type="PROSITE" id="PS00211">
    <property type="entry name" value="ABC_TRANSPORTER_1"/>
    <property type="match status" value="1"/>
</dbReference>
<dbReference type="InterPro" id="IPR039395">
    <property type="entry name" value="Peptidase_C39-like_A"/>
</dbReference>
<evidence type="ECO:0000256" key="11">
    <source>
        <dbReference type="ARBA" id="ARBA00061173"/>
    </source>
</evidence>
<accession>A0A0H3LI28</accession>
<evidence type="ECO:0000256" key="1">
    <source>
        <dbReference type="ARBA" id="ARBA00004651"/>
    </source>
</evidence>
<name>A0A0H3LI28_BORBR</name>
<evidence type="ECO:0000256" key="12">
    <source>
        <dbReference type="ARBA" id="ARBA00072252"/>
    </source>
</evidence>
<feature type="transmembrane region" description="Helical" evidence="13">
    <location>
        <begin position="386"/>
        <end position="403"/>
    </location>
</feature>
<organism evidence="17 18">
    <name type="scientific">Bordetella bronchiseptica (strain ATCC BAA-588 / NCTC 13252 / RB50)</name>
    <name type="common">Alcaligenes bronchisepticus</name>
    <dbReference type="NCBI Taxonomy" id="257310"/>
    <lineage>
        <taxon>Bacteria</taxon>
        <taxon>Pseudomonadati</taxon>
        <taxon>Pseudomonadota</taxon>
        <taxon>Betaproteobacteria</taxon>
        <taxon>Burkholderiales</taxon>
        <taxon>Alcaligenaceae</taxon>
        <taxon>Bordetella</taxon>
    </lineage>
</organism>
<dbReference type="GO" id="GO:0005886">
    <property type="term" value="C:plasma membrane"/>
    <property type="evidence" value="ECO:0007669"/>
    <property type="project" value="UniProtKB-SubCell"/>
</dbReference>
<dbReference type="PANTHER" id="PTHR24221">
    <property type="entry name" value="ATP-BINDING CASSETTE SUB-FAMILY B"/>
    <property type="match status" value="1"/>
</dbReference>
<dbReference type="SUPFAM" id="SSF52540">
    <property type="entry name" value="P-loop containing nucleoside triphosphate hydrolases"/>
    <property type="match status" value="1"/>
</dbReference>
<comment type="subcellular location">
    <subcellularLocation>
        <location evidence="1">Cell membrane</location>
        <topology evidence="1">Multi-pass membrane protein</topology>
    </subcellularLocation>
</comment>
<dbReference type="CDD" id="cd03252">
    <property type="entry name" value="ABCC_Hemolysin"/>
    <property type="match status" value="1"/>
</dbReference>
<feature type="domain" description="ABC transmembrane type-1" evidence="15">
    <location>
        <begin position="183"/>
        <end position="462"/>
    </location>
</feature>
<dbReference type="KEGG" id="bbr:BB0325"/>
<keyword evidence="5" id="KW-0204">Cytolysis</keyword>
<dbReference type="NCBIfam" id="TIGR01846">
    <property type="entry name" value="type_I_sec_HlyB"/>
    <property type="match status" value="1"/>
</dbReference>
<evidence type="ECO:0000256" key="6">
    <source>
        <dbReference type="ARBA" id="ARBA00022741"/>
    </source>
</evidence>
<dbReference type="EMBL" id="BX640437">
    <property type="protein sequence ID" value="CAE30823.1"/>
    <property type="molecule type" value="Genomic_DNA"/>
</dbReference>
<dbReference type="GO" id="GO:0030253">
    <property type="term" value="P:protein secretion by the type I secretion system"/>
    <property type="evidence" value="ECO:0007669"/>
    <property type="project" value="InterPro"/>
</dbReference>
<dbReference type="Proteomes" id="UP000001027">
    <property type="component" value="Chromosome"/>
</dbReference>
<dbReference type="GO" id="GO:0031640">
    <property type="term" value="P:killing of cells of another organism"/>
    <property type="evidence" value="ECO:0007669"/>
    <property type="project" value="UniProtKB-KW"/>
</dbReference>
<evidence type="ECO:0000256" key="4">
    <source>
        <dbReference type="ARBA" id="ARBA00022692"/>
    </source>
</evidence>
<dbReference type="GO" id="GO:0034040">
    <property type="term" value="F:ATPase-coupled lipid transmembrane transporter activity"/>
    <property type="evidence" value="ECO:0007669"/>
    <property type="project" value="TreeGrafter"/>
</dbReference>
<keyword evidence="6" id="KW-0547">Nucleotide-binding</keyword>
<dbReference type="GO" id="GO:0005524">
    <property type="term" value="F:ATP binding"/>
    <property type="evidence" value="ECO:0007669"/>
    <property type="project" value="UniProtKB-KW"/>
</dbReference>
<dbReference type="Pfam" id="PF00005">
    <property type="entry name" value="ABC_tran"/>
    <property type="match status" value="1"/>
</dbReference>
<evidence type="ECO:0000259" key="15">
    <source>
        <dbReference type="PROSITE" id="PS50929"/>
    </source>
</evidence>
<dbReference type="Gene3D" id="3.40.50.300">
    <property type="entry name" value="P-loop containing nucleotide triphosphate hydrolases"/>
    <property type="match status" value="1"/>
</dbReference>
<dbReference type="CDD" id="cd18588">
    <property type="entry name" value="ABC_6TM_CyaB_HlyB_like"/>
    <property type="match status" value="1"/>
</dbReference>
<dbReference type="SMART" id="SM00382">
    <property type="entry name" value="AAA"/>
    <property type="match status" value="1"/>
</dbReference>
<dbReference type="GO" id="GO:0140359">
    <property type="term" value="F:ABC-type transporter activity"/>
    <property type="evidence" value="ECO:0007669"/>
    <property type="project" value="InterPro"/>
</dbReference>
<evidence type="ECO:0000259" key="16">
    <source>
        <dbReference type="PROSITE" id="PS50990"/>
    </source>
</evidence>
<dbReference type="InterPro" id="IPR005074">
    <property type="entry name" value="Peptidase_C39"/>
</dbReference>
<keyword evidence="2" id="KW-0813">Transport</keyword>
<evidence type="ECO:0000256" key="13">
    <source>
        <dbReference type="SAM" id="Phobius"/>
    </source>
</evidence>
<feature type="transmembrane region" description="Helical" evidence="13">
    <location>
        <begin position="289"/>
        <end position="315"/>
    </location>
</feature>
<reference evidence="18" key="1">
    <citation type="journal article" date="2003" name="Nat. Genet.">
        <title>Comparative analysis of the genome sequences of Bordetella pertussis, Bordetella parapertussis and Bordetella bronchiseptica.</title>
        <authorList>
            <person name="Parkhill J."/>
            <person name="Sebaihia M."/>
            <person name="Preston A."/>
            <person name="Murphy L.D."/>
            <person name="Thomson N.R."/>
            <person name="Harris D.E."/>
            <person name="Holden M.T.G."/>
            <person name="Churcher C.M."/>
            <person name="Bentley S.D."/>
            <person name="Mungall K.L."/>
            <person name="Cerdeno-Tarraga A.-M."/>
            <person name="Temple L."/>
            <person name="James K.D."/>
            <person name="Harris B."/>
            <person name="Quail M.A."/>
            <person name="Achtman M."/>
            <person name="Atkin R."/>
            <person name="Baker S."/>
            <person name="Basham D."/>
            <person name="Bason N."/>
            <person name="Cherevach I."/>
            <person name="Chillingworth T."/>
            <person name="Collins M."/>
            <person name="Cronin A."/>
            <person name="Davis P."/>
            <person name="Doggett J."/>
            <person name="Feltwell T."/>
            <person name="Goble A."/>
            <person name="Hamlin N."/>
            <person name="Hauser H."/>
            <person name="Holroyd S."/>
            <person name="Jagels K."/>
            <person name="Leather S."/>
            <person name="Moule S."/>
            <person name="Norberczak H."/>
            <person name="O'Neil S."/>
            <person name="Ormond D."/>
            <person name="Price C."/>
            <person name="Rabbinowitsch E."/>
            <person name="Rutter S."/>
            <person name="Sanders M."/>
            <person name="Saunders D."/>
            <person name="Seeger K."/>
            <person name="Sharp S."/>
            <person name="Simmonds M."/>
            <person name="Skelton J."/>
            <person name="Squares R."/>
            <person name="Squares S."/>
            <person name="Stevens K."/>
            <person name="Unwin L."/>
            <person name="Whitehead S."/>
            <person name="Barrell B.G."/>
            <person name="Maskell D.J."/>
        </authorList>
    </citation>
    <scope>NUCLEOTIDE SEQUENCE [LARGE SCALE GENOMIC DNA]</scope>
    <source>
        <strain evidence="18">ATCC BAA-588 / NCTC 13252 / RB50</strain>
    </source>
</reference>
<evidence type="ECO:0000313" key="17">
    <source>
        <dbReference type="EMBL" id="CAE30823.1"/>
    </source>
</evidence>
<dbReference type="InterPro" id="IPR010132">
    <property type="entry name" value="ATPase_T1SS_HlyB"/>
</dbReference>